<dbReference type="STRING" id="1577791.Mpt1_c11830"/>
<dbReference type="Pfam" id="PF04104">
    <property type="entry name" value="DNA_primase_lrg"/>
    <property type="match status" value="1"/>
</dbReference>
<feature type="domain" description="DNA primase large subunit C-terminal" evidence="8">
    <location>
        <begin position="224"/>
        <end position="323"/>
    </location>
</feature>
<keyword evidence="6 7" id="KW-0411">Iron-sulfur</keyword>
<comment type="function">
    <text evidence="7">Regulatory subunit of DNA primase, an RNA polymerase that catalyzes the synthesis of short RNA molecules used as primers for DNA polymerase during DNA replication. Stabilizes and modulates the activity of the small subunit, increasing the rate of DNA synthesis, and conferring RNA synthesis capability. The DNA polymerase activity may enable DNA primase to also catalyze primer extension after primer synthesis. May also play a role in DNA repair.</text>
</comment>
<dbReference type="CDD" id="cd06560">
    <property type="entry name" value="PriL"/>
    <property type="match status" value="1"/>
</dbReference>
<dbReference type="InterPro" id="IPR007238">
    <property type="entry name" value="DNA_primase_lsu_euk/arc"/>
</dbReference>
<dbReference type="PANTHER" id="PTHR10537:SF3">
    <property type="entry name" value="DNA PRIMASE LARGE SUBUNIT"/>
    <property type="match status" value="1"/>
</dbReference>
<dbReference type="Pfam" id="PF26466">
    <property type="entry name" value="DNA_primase_lrg_N"/>
    <property type="match status" value="1"/>
</dbReference>
<dbReference type="RefSeq" id="WP_048113051.1">
    <property type="nucleotide sequence ID" value="NZ_CP010070.1"/>
</dbReference>
<keyword evidence="4 7" id="KW-0479">Metal-binding</keyword>
<evidence type="ECO:0000259" key="8">
    <source>
        <dbReference type="Pfam" id="PF04104"/>
    </source>
</evidence>
<dbReference type="HOGENOM" id="CLU_052778_0_0_2"/>
<keyword evidence="3 7" id="KW-0235">DNA replication</keyword>
<reference evidence="9 10" key="1">
    <citation type="journal article" date="2014" name="Appl. Environ. Microbiol.">
        <title>Comparative Genome Analysis of 'Candidatus Methanoplasma termitum' Indicates a New Mode of Energy Metabolism in the Seventh Order of Methanogens.</title>
        <authorList>
            <person name="Lang K."/>
            <person name="Schuldes J."/>
            <person name="Klingl A."/>
            <person name="Poehlein A."/>
            <person name="Daniel R."/>
            <person name="Brune A."/>
        </authorList>
    </citation>
    <scope>NUCLEOTIDE SEQUENCE [LARGE SCALE GENOMIC DNA]</scope>
    <source>
        <strain evidence="10">Mpt1</strain>
    </source>
</reference>
<dbReference type="GO" id="GO:1990077">
    <property type="term" value="C:primosome complex"/>
    <property type="evidence" value="ECO:0007669"/>
    <property type="project" value="UniProtKB-KW"/>
</dbReference>
<dbReference type="InterPro" id="IPR058560">
    <property type="entry name" value="DNA_primase_C"/>
</dbReference>
<proteinExistence type="inferred from homology"/>
<keyword evidence="10" id="KW-1185">Reference proteome</keyword>
<dbReference type="AlphaFoldDB" id="A0A0A7LD11"/>
<evidence type="ECO:0000256" key="3">
    <source>
        <dbReference type="ARBA" id="ARBA00022705"/>
    </source>
</evidence>
<feature type="binding site" evidence="7">
    <location>
        <position position="230"/>
    </location>
    <ligand>
        <name>[4Fe-4S] cluster</name>
        <dbReference type="ChEBI" id="CHEBI:49883"/>
    </ligand>
</feature>
<evidence type="ECO:0000256" key="5">
    <source>
        <dbReference type="ARBA" id="ARBA00023004"/>
    </source>
</evidence>
<dbReference type="GO" id="GO:0006269">
    <property type="term" value="P:DNA replication, synthesis of primer"/>
    <property type="evidence" value="ECO:0007669"/>
    <property type="project" value="UniProtKB-UniRule"/>
</dbReference>
<feature type="binding site" evidence="7">
    <location>
        <position position="312"/>
    </location>
    <ligand>
        <name>[4Fe-4S] cluster</name>
        <dbReference type="ChEBI" id="CHEBI:49883"/>
    </ligand>
</feature>
<dbReference type="GO" id="GO:0006270">
    <property type="term" value="P:DNA replication initiation"/>
    <property type="evidence" value="ECO:0007669"/>
    <property type="project" value="TreeGrafter"/>
</dbReference>
<dbReference type="PANTHER" id="PTHR10537">
    <property type="entry name" value="DNA PRIMASE LARGE SUBUNIT"/>
    <property type="match status" value="1"/>
</dbReference>
<dbReference type="GO" id="GO:0046872">
    <property type="term" value="F:metal ion binding"/>
    <property type="evidence" value="ECO:0007669"/>
    <property type="project" value="UniProtKB-KW"/>
</dbReference>
<keyword evidence="2 7" id="KW-0639">Primosome</keyword>
<sequence length="345" mass="39171">MDSLQAARYPFLRGSAKYAEANHTDIESLISSPSYENARKRGLERVLGAISDHKVGDVSLLQEYDRLMEVLSYPYARMIVSCINDRFLTKRYALAEASRMNELLSNDHASEMIVAEDLEVRSTVDTEGMVRMHFSDYLRFSHVMKAVEWKLINTDLKNGFVRIEPDKFDRLLQNALQERIESELPLNVPDAFRKALKKDIDHVAVILSETKMKLSPTGGEGMNPDYLPPCIRAILASAQNGVNLPHSARFALVSYLNALGLTYEQIIALFSQSPDFDESKSSYQIKHITGEERGREGYTPPECATMKTNGICFDPDNLCSRVNHPLSYYRAKSDFAKRDEKEEKK</sequence>
<comment type="similarity">
    <text evidence="7">Belongs to the eukaryotic-type primase large subunit family.</text>
</comment>
<dbReference type="GO" id="GO:0051539">
    <property type="term" value="F:4 iron, 4 sulfur cluster binding"/>
    <property type="evidence" value="ECO:0007669"/>
    <property type="project" value="UniProtKB-UniRule"/>
</dbReference>
<protein>
    <recommendedName>
        <fullName evidence="7">DNA primase large subunit PriL</fullName>
    </recommendedName>
</protein>
<keyword evidence="1 7" id="KW-0004">4Fe-4S</keyword>
<feature type="binding site" evidence="7">
    <location>
        <position position="319"/>
    </location>
    <ligand>
        <name>[4Fe-4S] cluster</name>
        <dbReference type="ChEBI" id="CHEBI:49883"/>
    </ligand>
</feature>
<dbReference type="InterPro" id="IPR023642">
    <property type="entry name" value="DNA_primase_lsu_PriL"/>
</dbReference>
<dbReference type="KEGG" id="mear:Mpt1_c11830"/>
<dbReference type="GO" id="GO:0003899">
    <property type="term" value="F:DNA-directed RNA polymerase activity"/>
    <property type="evidence" value="ECO:0007669"/>
    <property type="project" value="InterPro"/>
</dbReference>
<evidence type="ECO:0000256" key="1">
    <source>
        <dbReference type="ARBA" id="ARBA00022485"/>
    </source>
</evidence>
<keyword evidence="5 7" id="KW-0408">Iron</keyword>
<organism evidence="9 10">
    <name type="scientific">Candidatus Methanoplasma termitum</name>
    <dbReference type="NCBI Taxonomy" id="1577791"/>
    <lineage>
        <taxon>Archaea</taxon>
        <taxon>Methanobacteriati</taxon>
        <taxon>Thermoplasmatota</taxon>
        <taxon>Thermoplasmata</taxon>
        <taxon>Methanomassiliicoccales</taxon>
        <taxon>Methanomassiliicoccaceae</taxon>
        <taxon>Candidatus Methanoplasma</taxon>
    </lineage>
</organism>
<gene>
    <name evidence="7 9" type="primary">priL</name>
    <name evidence="9" type="ORF">Mpt1_c11830</name>
</gene>
<dbReference type="HAMAP" id="MF_00701">
    <property type="entry name" value="DNA_primase_lrg_arc"/>
    <property type="match status" value="1"/>
</dbReference>
<evidence type="ECO:0000256" key="7">
    <source>
        <dbReference type="HAMAP-Rule" id="MF_00701"/>
    </source>
</evidence>
<comment type="subunit">
    <text evidence="7">Heterodimer of a small subunit (PriS) and a large subunit (PriL).</text>
</comment>
<dbReference type="OrthoDB" id="46081at2157"/>
<dbReference type="SUPFAM" id="SSF140914">
    <property type="entry name" value="PriB N-terminal domain-like"/>
    <property type="match status" value="1"/>
</dbReference>
<comment type="cofactor">
    <cofactor evidence="7">
        <name>[4Fe-4S] cluster</name>
        <dbReference type="ChEBI" id="CHEBI:49883"/>
    </cofactor>
    <text evidence="7">Binds 1 [4Fe-4S] cluster.</text>
</comment>
<feature type="binding site" evidence="7">
    <location>
        <position position="303"/>
    </location>
    <ligand>
        <name>[4Fe-4S] cluster</name>
        <dbReference type="ChEBI" id="CHEBI:49883"/>
    </ligand>
</feature>
<dbReference type="GeneID" id="24818846"/>
<evidence type="ECO:0000313" key="9">
    <source>
        <dbReference type="EMBL" id="AIZ57045.1"/>
    </source>
</evidence>
<accession>A0A0A7LD11</accession>
<name>A0A0A7LD11_9ARCH</name>
<dbReference type="EMBL" id="CP010070">
    <property type="protein sequence ID" value="AIZ57045.1"/>
    <property type="molecule type" value="Genomic_DNA"/>
</dbReference>
<evidence type="ECO:0000256" key="2">
    <source>
        <dbReference type="ARBA" id="ARBA00022515"/>
    </source>
</evidence>
<evidence type="ECO:0000313" key="10">
    <source>
        <dbReference type="Proteomes" id="UP000030787"/>
    </source>
</evidence>
<dbReference type="Proteomes" id="UP000030787">
    <property type="component" value="Chromosome"/>
</dbReference>
<evidence type="ECO:0000256" key="4">
    <source>
        <dbReference type="ARBA" id="ARBA00022723"/>
    </source>
</evidence>
<evidence type="ECO:0000256" key="6">
    <source>
        <dbReference type="ARBA" id="ARBA00023014"/>
    </source>
</evidence>